<dbReference type="InterPro" id="IPR017871">
    <property type="entry name" value="ABC_transporter-like_CS"/>
</dbReference>
<evidence type="ECO:0000313" key="6">
    <source>
        <dbReference type="EMBL" id="RWZ78352.1"/>
    </source>
</evidence>
<proteinExistence type="inferred from homology"/>
<comment type="caution">
    <text evidence="6">The sequence shown here is derived from an EMBL/GenBank/DDBJ whole genome shotgun (WGS) entry which is preliminary data.</text>
</comment>
<dbReference type="InterPro" id="IPR027417">
    <property type="entry name" value="P-loop_NTPase"/>
</dbReference>
<organism evidence="6 7">
    <name type="scientific">Candidatus Microsaccharimonas sossegonensis</name>
    <dbReference type="NCBI Taxonomy" id="2506948"/>
    <lineage>
        <taxon>Bacteria</taxon>
        <taxon>Candidatus Saccharimonadota</taxon>
        <taxon>Candidatus Saccharimonadia</taxon>
        <taxon>Candidatus Saccharimonadales</taxon>
        <taxon>Candidatus Saccharimonadaceae</taxon>
        <taxon>Candidatus Microsaccharimonas</taxon>
    </lineage>
</organism>
<keyword evidence="2" id="KW-0813">Transport</keyword>
<reference evidence="6" key="1">
    <citation type="submission" date="2019-01" db="EMBL/GenBank/DDBJ databases">
        <title>Genomic signatures and co-occurrence patterns of the ultra-small Saccharimodia (Patescibacteria phylum) suggest a symbiotic lifestyle.</title>
        <authorList>
            <person name="Lemos L."/>
            <person name="Medeiros J."/>
            <person name="Andreote F."/>
            <person name="Fernandes G."/>
            <person name="Varani A."/>
            <person name="Oliveira G."/>
            <person name="Pylro V."/>
        </authorList>
    </citation>
    <scope>NUCLEOTIDE SEQUENCE [LARGE SCALE GENOMIC DNA]</scope>
    <source>
        <strain evidence="6">AMD02</strain>
    </source>
</reference>
<accession>A0A4Q0AGS5</accession>
<keyword evidence="7" id="KW-1185">Reference proteome</keyword>
<evidence type="ECO:0000313" key="7">
    <source>
        <dbReference type="Proteomes" id="UP000289257"/>
    </source>
</evidence>
<dbReference type="PROSITE" id="PS50893">
    <property type="entry name" value="ABC_TRANSPORTER_2"/>
    <property type="match status" value="1"/>
</dbReference>
<keyword evidence="3" id="KW-0547">Nucleotide-binding</keyword>
<dbReference type="SUPFAM" id="SSF52540">
    <property type="entry name" value="P-loop containing nucleoside triphosphate hydrolases"/>
    <property type="match status" value="1"/>
</dbReference>
<protein>
    <submittedName>
        <fullName evidence="6">ABC transporter ATP-binding protein</fullName>
    </submittedName>
</protein>
<dbReference type="Pfam" id="PF00005">
    <property type="entry name" value="ABC_tran"/>
    <property type="match status" value="1"/>
</dbReference>
<evidence type="ECO:0000256" key="2">
    <source>
        <dbReference type="ARBA" id="ARBA00022448"/>
    </source>
</evidence>
<comment type="similarity">
    <text evidence="1">Belongs to the ABC transporter superfamily.</text>
</comment>
<dbReference type="SMART" id="SM00382">
    <property type="entry name" value="AAA"/>
    <property type="match status" value="1"/>
</dbReference>
<dbReference type="CDD" id="cd10147">
    <property type="entry name" value="Wzt_C-like"/>
    <property type="match status" value="1"/>
</dbReference>
<dbReference type="InterPro" id="IPR029439">
    <property type="entry name" value="Wzt_C"/>
</dbReference>
<evidence type="ECO:0000256" key="4">
    <source>
        <dbReference type="ARBA" id="ARBA00022840"/>
    </source>
</evidence>
<dbReference type="Gene3D" id="2.70.50.60">
    <property type="entry name" value="abc- transporter (atp binding component) like domain"/>
    <property type="match status" value="1"/>
</dbReference>
<dbReference type="AlphaFoldDB" id="A0A4Q0AGS5"/>
<dbReference type="InterPro" id="IPR003439">
    <property type="entry name" value="ABC_transporter-like_ATP-bd"/>
</dbReference>
<dbReference type="PROSITE" id="PS00211">
    <property type="entry name" value="ABC_TRANSPORTER_1"/>
    <property type="match status" value="1"/>
</dbReference>
<dbReference type="CDD" id="cd03220">
    <property type="entry name" value="ABC_KpsT_Wzt"/>
    <property type="match status" value="1"/>
</dbReference>
<dbReference type="InterPro" id="IPR003593">
    <property type="entry name" value="AAA+_ATPase"/>
</dbReference>
<dbReference type="InterPro" id="IPR015860">
    <property type="entry name" value="ABC_transpr_TagH-like"/>
</dbReference>
<dbReference type="GO" id="GO:0016020">
    <property type="term" value="C:membrane"/>
    <property type="evidence" value="ECO:0007669"/>
    <property type="project" value="InterPro"/>
</dbReference>
<dbReference type="GO" id="GO:0005524">
    <property type="term" value="F:ATP binding"/>
    <property type="evidence" value="ECO:0007669"/>
    <property type="project" value="UniProtKB-KW"/>
</dbReference>
<keyword evidence="4 6" id="KW-0067">ATP-binding</keyword>
<dbReference type="Gene3D" id="3.40.50.300">
    <property type="entry name" value="P-loop containing nucleotide triphosphate hydrolases"/>
    <property type="match status" value="1"/>
</dbReference>
<dbReference type="Proteomes" id="UP000289257">
    <property type="component" value="Unassembled WGS sequence"/>
</dbReference>
<dbReference type="PANTHER" id="PTHR46743:SF2">
    <property type="entry name" value="TEICHOIC ACIDS EXPORT ATP-BINDING PROTEIN TAGH"/>
    <property type="match status" value="1"/>
</dbReference>
<sequence length="400" mass="44996">MDNKVAIAVNNVSKSFQLPHEKMDSVKSLFINPFNRNHRRFESQHALKNINFKINKGEFFGIVGRNGSGKSTLLKIIAGIYATTSGSIEKNGKLVPFIELGVGFNPELTGRENVYLNGALLGFTKKEVDANYESIVEFAELERFMDQKLKNYSSGMQVRLAFAVATKAEAEILLVDEVLAVGDADFQRKCFDYFRELKKNKTTVVFVTHDMSAVKEFCDRAVLIEESKLVAEGRPDRVADKYSRMFMDEEPVKAIEDGPQRWGSREISIVTVEVSPKKITNKALPLDLLLTIKAKDDIKNPMVGFSIKDATGQIIVATNTKLQHINTGLVKKGDILNVKFSLPNYFSDGKYTLDIAIEAEDASRVYDWWEEARKFTVYEDSPVPFLTSPDIKITTKLDHA</sequence>
<dbReference type="Pfam" id="PF14524">
    <property type="entry name" value="Wzt_C"/>
    <property type="match status" value="1"/>
</dbReference>
<feature type="domain" description="ABC transporter" evidence="5">
    <location>
        <begin position="7"/>
        <end position="251"/>
    </location>
</feature>
<name>A0A4Q0AGS5_9BACT</name>
<dbReference type="EMBL" id="SCKX01000001">
    <property type="protein sequence ID" value="RWZ78352.1"/>
    <property type="molecule type" value="Genomic_DNA"/>
</dbReference>
<evidence type="ECO:0000256" key="3">
    <source>
        <dbReference type="ARBA" id="ARBA00022741"/>
    </source>
</evidence>
<evidence type="ECO:0000259" key="5">
    <source>
        <dbReference type="PROSITE" id="PS50893"/>
    </source>
</evidence>
<dbReference type="GO" id="GO:0016887">
    <property type="term" value="F:ATP hydrolysis activity"/>
    <property type="evidence" value="ECO:0007669"/>
    <property type="project" value="InterPro"/>
</dbReference>
<evidence type="ECO:0000256" key="1">
    <source>
        <dbReference type="ARBA" id="ARBA00005417"/>
    </source>
</evidence>
<dbReference type="InterPro" id="IPR050683">
    <property type="entry name" value="Bact_Polysacc_Export_ATP-bd"/>
</dbReference>
<dbReference type="GO" id="GO:0140359">
    <property type="term" value="F:ABC-type transporter activity"/>
    <property type="evidence" value="ECO:0007669"/>
    <property type="project" value="InterPro"/>
</dbReference>
<gene>
    <name evidence="6" type="ORF">EOT05_01130</name>
</gene>
<dbReference type="PANTHER" id="PTHR46743">
    <property type="entry name" value="TEICHOIC ACIDS EXPORT ATP-BINDING PROTEIN TAGH"/>
    <property type="match status" value="1"/>
</dbReference>